<dbReference type="Proteomes" id="UP000006635">
    <property type="component" value="Segment"/>
</dbReference>
<dbReference type="RefSeq" id="NP_203351.1">
    <property type="nucleotide sequence ID" value="NC_003084.1"/>
</dbReference>
<keyword evidence="2" id="KW-1185">Reference proteome</keyword>
<gene>
    <name evidence="1" type="primary">CUN047</name>
</gene>
<dbReference type="EMBL" id="AF403738">
    <property type="protein sequence ID" value="AAK94125.1"/>
    <property type="molecule type" value="Genomic_DNA"/>
</dbReference>
<proteinExistence type="predicted"/>
<organism evidence="1 2">
    <name type="scientific">Culex nigripalpus nucleopolyhedrovirus (isolate Florida/1997)</name>
    <name type="common">CuniNPV</name>
    <dbReference type="NCBI Taxonomy" id="645993"/>
    <lineage>
        <taxon>Viruses</taxon>
        <taxon>Viruses incertae sedis</taxon>
        <taxon>Naldaviricetes</taxon>
        <taxon>Lefavirales</taxon>
        <taxon>Baculoviridae</taxon>
        <taxon>Deltabaculovirus</taxon>
    </lineage>
</organism>
<name>Q77GU4_NPVCO</name>
<accession>Q77GU4</accession>
<protein>
    <submittedName>
        <fullName evidence="1">Uncharacterized protein</fullName>
    </submittedName>
</protein>
<reference evidence="1 2" key="1">
    <citation type="journal article" date="2001" name="J. Virol.">
        <title>Genome sequence of a baculovirus pathogenic for Culex nigripalpus.</title>
        <authorList>
            <person name="Afonso C.L."/>
            <person name="Tulman E.R."/>
            <person name="Lu Z."/>
            <person name="Balinsky C.A."/>
            <person name="Moser B.A."/>
            <person name="Becnel J.J."/>
            <person name="Rock D.L."/>
            <person name="Kutish G.F."/>
        </authorList>
    </citation>
    <scope>NUCLEOTIDE SEQUENCE [LARGE SCALE GENOMIC DNA]</scope>
    <source>
        <strain evidence="2">Isolate Florida/1997</strain>
    </source>
</reference>
<dbReference type="GeneID" id="921925"/>
<organismHost>
    <name type="scientific">Culex nigripalpus</name>
    <dbReference type="NCBI Taxonomy" id="42429"/>
</organismHost>
<evidence type="ECO:0000313" key="1">
    <source>
        <dbReference type="EMBL" id="AAK94125.1"/>
    </source>
</evidence>
<dbReference type="KEGG" id="vg:921925"/>
<evidence type="ECO:0000313" key="2">
    <source>
        <dbReference type="Proteomes" id="UP000006635"/>
    </source>
</evidence>
<sequence length="81" mass="9225">MCRVSVDIVVRNLRKRRFYRRNFVLPEGHSEISYMGACEYGVYLVSRTGRAVVTVDGRLLEDTLEGFGPLRLVSRCTCSPP</sequence>